<feature type="compositionally biased region" description="Polar residues" evidence="2">
    <location>
        <begin position="239"/>
        <end position="250"/>
    </location>
</feature>
<sequence length="260" mass="28649">MSNLLLLLSTSSSSSSWPTTIVLLLFHVSTSVAGGAGAITPIPMELLNPRLTEFRRIDSSGDDQITFSEFLLSDRPWMETISRRFHSIDANSDGKVTRKEFETFFRGKDEEQDRQRNHQADGFFKQLTVTVGPIVEREQEGDAQNGSRRMRYFAAGARKFAAITHGTGLFPPPPSSPASGGGSGELASSPSLIHDYDHRHHFHTFPPHHAQFLLPASATFLGSSPQPSPSQHDRAPLDQLSQQPAAQSAIQRERTLKSDT</sequence>
<protein>
    <submittedName>
        <fullName evidence="6">EF-hand domain-containing protein</fullName>
    </submittedName>
</protein>
<dbReference type="PROSITE" id="PS50222">
    <property type="entry name" value="EF_HAND_2"/>
    <property type="match status" value="1"/>
</dbReference>
<proteinExistence type="predicted"/>
<name>A0A183BUE1_GLOPA</name>
<reference evidence="6" key="2">
    <citation type="submission" date="2016-06" db="UniProtKB">
        <authorList>
            <consortium name="WormBaseParasite"/>
        </authorList>
    </citation>
    <scope>IDENTIFICATION</scope>
</reference>
<feature type="compositionally biased region" description="Basic and acidic residues" evidence="2">
    <location>
        <begin position="251"/>
        <end position="260"/>
    </location>
</feature>
<dbReference type="SUPFAM" id="SSF47473">
    <property type="entry name" value="EF-hand"/>
    <property type="match status" value="1"/>
</dbReference>
<dbReference type="WBParaSite" id="GPLIN_000422700">
    <property type="protein sequence ID" value="GPLIN_000422700"/>
    <property type="gene ID" value="GPLIN_000422700"/>
</dbReference>
<dbReference type="AlphaFoldDB" id="A0A183BUE1"/>
<dbReference type="InterPro" id="IPR018247">
    <property type="entry name" value="EF_Hand_1_Ca_BS"/>
</dbReference>
<evidence type="ECO:0000313" key="5">
    <source>
        <dbReference type="Proteomes" id="UP000050741"/>
    </source>
</evidence>
<feature type="domain" description="EF-hand" evidence="4">
    <location>
        <begin position="76"/>
        <end position="111"/>
    </location>
</feature>
<dbReference type="InterPro" id="IPR011992">
    <property type="entry name" value="EF-hand-dom_pair"/>
</dbReference>
<feature type="chain" id="PRO_5008146636" evidence="3">
    <location>
        <begin position="17"/>
        <end position="260"/>
    </location>
</feature>
<evidence type="ECO:0000259" key="4">
    <source>
        <dbReference type="PROSITE" id="PS50222"/>
    </source>
</evidence>
<feature type="region of interest" description="Disordered" evidence="2">
    <location>
        <begin position="164"/>
        <end position="191"/>
    </location>
</feature>
<evidence type="ECO:0000256" key="1">
    <source>
        <dbReference type="ARBA" id="ARBA00022837"/>
    </source>
</evidence>
<accession>A0A183BUE1</accession>
<organism evidence="5 6">
    <name type="scientific">Globodera pallida</name>
    <name type="common">Potato cyst nematode worm</name>
    <name type="synonym">Heterodera pallida</name>
    <dbReference type="NCBI Taxonomy" id="36090"/>
    <lineage>
        <taxon>Eukaryota</taxon>
        <taxon>Metazoa</taxon>
        <taxon>Ecdysozoa</taxon>
        <taxon>Nematoda</taxon>
        <taxon>Chromadorea</taxon>
        <taxon>Rhabditida</taxon>
        <taxon>Tylenchina</taxon>
        <taxon>Tylenchomorpha</taxon>
        <taxon>Tylenchoidea</taxon>
        <taxon>Heteroderidae</taxon>
        <taxon>Heteroderinae</taxon>
        <taxon>Globodera</taxon>
    </lineage>
</organism>
<feature type="signal peptide" evidence="3">
    <location>
        <begin position="1"/>
        <end position="16"/>
    </location>
</feature>
<feature type="region of interest" description="Disordered" evidence="2">
    <location>
        <begin position="219"/>
        <end position="260"/>
    </location>
</feature>
<dbReference type="CDD" id="cd00051">
    <property type="entry name" value="EFh"/>
    <property type="match status" value="1"/>
</dbReference>
<evidence type="ECO:0000313" key="6">
    <source>
        <dbReference type="WBParaSite" id="GPLIN_000422700"/>
    </source>
</evidence>
<evidence type="ECO:0000256" key="3">
    <source>
        <dbReference type="SAM" id="SignalP"/>
    </source>
</evidence>
<dbReference type="PROSITE" id="PS00018">
    <property type="entry name" value="EF_HAND_1"/>
    <property type="match status" value="1"/>
</dbReference>
<keyword evidence="1" id="KW-0106">Calcium</keyword>
<dbReference type="GO" id="GO:0005509">
    <property type="term" value="F:calcium ion binding"/>
    <property type="evidence" value="ECO:0007669"/>
    <property type="project" value="InterPro"/>
</dbReference>
<keyword evidence="5" id="KW-1185">Reference proteome</keyword>
<dbReference type="Gene3D" id="1.10.238.10">
    <property type="entry name" value="EF-hand"/>
    <property type="match status" value="1"/>
</dbReference>
<keyword evidence="3" id="KW-0732">Signal</keyword>
<reference evidence="5" key="1">
    <citation type="submission" date="2014-05" db="EMBL/GenBank/DDBJ databases">
        <title>The genome and life-stage specific transcriptomes of Globodera pallida elucidate key aspects of plant parasitism by a cyst nematode.</title>
        <authorList>
            <person name="Cotton J.A."/>
            <person name="Lilley C.J."/>
            <person name="Jones L.M."/>
            <person name="Kikuchi T."/>
            <person name="Reid A.J."/>
            <person name="Thorpe P."/>
            <person name="Tsai I.J."/>
            <person name="Beasley H."/>
            <person name="Blok V."/>
            <person name="Cock P.J.A."/>
            <person name="Van den Akker S.E."/>
            <person name="Holroyd N."/>
            <person name="Hunt M."/>
            <person name="Mantelin S."/>
            <person name="Naghra H."/>
            <person name="Pain A."/>
            <person name="Palomares-Rius J.E."/>
            <person name="Zarowiecki M."/>
            <person name="Berriman M."/>
            <person name="Jones J.T."/>
            <person name="Urwin P.E."/>
        </authorList>
    </citation>
    <scope>NUCLEOTIDE SEQUENCE [LARGE SCALE GENOMIC DNA]</scope>
    <source>
        <strain evidence="5">Lindley</strain>
    </source>
</reference>
<evidence type="ECO:0000256" key="2">
    <source>
        <dbReference type="SAM" id="MobiDB-lite"/>
    </source>
</evidence>
<dbReference type="InterPro" id="IPR002048">
    <property type="entry name" value="EF_hand_dom"/>
</dbReference>
<dbReference type="Proteomes" id="UP000050741">
    <property type="component" value="Unassembled WGS sequence"/>
</dbReference>